<organism evidence="1 2">
    <name type="scientific">Nitrosarchaeum koreense MY1</name>
    <dbReference type="NCBI Taxonomy" id="1001994"/>
    <lineage>
        <taxon>Archaea</taxon>
        <taxon>Nitrososphaerota</taxon>
        <taxon>Nitrososphaeria</taxon>
        <taxon>Nitrosopumilales</taxon>
        <taxon>Nitrosopumilaceae</taxon>
        <taxon>Nitrosarchaeum</taxon>
    </lineage>
</organism>
<dbReference type="STRING" id="1001994.MY1_1233"/>
<keyword evidence="2" id="KW-1185">Reference proteome</keyword>
<sequence length="95" mass="11431">MEEIDEIKEVINKINMRNSGSKDYQKMKIEELSANMREVMKFQQDIIQRIEDFEVKGLQHDLTNYAKTICKNTTEREILKIQDVYLKKIETEYLK</sequence>
<dbReference type="RefSeq" id="WP_007550878.1">
    <property type="nucleotide sequence ID" value="NZ_AFPU01000001.1"/>
</dbReference>
<evidence type="ECO:0000313" key="1">
    <source>
        <dbReference type="EMBL" id="EGP93991.1"/>
    </source>
</evidence>
<accession>F9CXI9</accession>
<dbReference type="OrthoDB" id="2643at2157"/>
<proteinExistence type="predicted"/>
<dbReference type="GeneID" id="56063538"/>
<name>F9CXI9_9ARCH</name>
<gene>
    <name evidence="1" type="ORF">MY1_1233</name>
</gene>
<dbReference type="Proteomes" id="UP000004440">
    <property type="component" value="Unassembled WGS sequence"/>
</dbReference>
<protein>
    <submittedName>
        <fullName evidence="1">Uncharacterized protein</fullName>
    </submittedName>
</protein>
<dbReference type="AlphaFoldDB" id="F9CXI9"/>
<evidence type="ECO:0000313" key="2">
    <source>
        <dbReference type="Proteomes" id="UP000004440"/>
    </source>
</evidence>
<dbReference type="EMBL" id="AFPU01000001">
    <property type="protein sequence ID" value="EGP93991.1"/>
    <property type="molecule type" value="Genomic_DNA"/>
</dbReference>
<comment type="caution">
    <text evidence="1">The sequence shown here is derived from an EMBL/GenBank/DDBJ whole genome shotgun (WGS) entry which is preliminary data.</text>
</comment>
<reference evidence="1 2" key="1">
    <citation type="journal article" date="2011" name="J. Bacteriol.">
        <title>Genome Sequence of an Ammonia-Oxidizing Soil Archaeon, "Candidatus Nitrosoarchaeum koreensis" MY1.</title>
        <authorList>
            <person name="Kim B.K."/>
            <person name="Jung M.Y."/>
            <person name="Yu D.S."/>
            <person name="Park S.J."/>
            <person name="Oh T.K."/>
            <person name="Rhee S.K."/>
            <person name="Kim J.F."/>
        </authorList>
    </citation>
    <scope>NUCLEOTIDE SEQUENCE [LARGE SCALE GENOMIC DNA]</scope>
    <source>
        <strain evidence="1 2">MY1</strain>
    </source>
</reference>